<dbReference type="SUPFAM" id="SSF48498">
    <property type="entry name" value="Tetracyclin repressor-like, C-terminal domain"/>
    <property type="match status" value="1"/>
</dbReference>
<dbReference type="PANTHER" id="PTHR30055">
    <property type="entry name" value="HTH-TYPE TRANSCRIPTIONAL REGULATOR RUTR"/>
    <property type="match status" value="1"/>
</dbReference>
<dbReference type="EMBL" id="BOMM01000095">
    <property type="protein sequence ID" value="GIE16687.1"/>
    <property type="molecule type" value="Genomic_DNA"/>
</dbReference>
<evidence type="ECO:0000256" key="3">
    <source>
        <dbReference type="ARBA" id="ARBA00023163"/>
    </source>
</evidence>
<dbReference type="Gene3D" id="1.10.357.10">
    <property type="entry name" value="Tetracycline Repressor, domain 2"/>
    <property type="match status" value="1"/>
</dbReference>
<dbReference type="GO" id="GO:0003700">
    <property type="term" value="F:DNA-binding transcription factor activity"/>
    <property type="evidence" value="ECO:0007669"/>
    <property type="project" value="TreeGrafter"/>
</dbReference>
<evidence type="ECO:0000313" key="6">
    <source>
        <dbReference type="EMBL" id="GIE16687.1"/>
    </source>
</evidence>
<evidence type="ECO:0000259" key="5">
    <source>
        <dbReference type="PROSITE" id="PS50977"/>
    </source>
</evidence>
<dbReference type="PANTHER" id="PTHR30055:SF234">
    <property type="entry name" value="HTH-TYPE TRANSCRIPTIONAL REGULATOR BETI"/>
    <property type="match status" value="1"/>
</dbReference>
<dbReference type="AlphaFoldDB" id="A0A919JBB3"/>
<evidence type="ECO:0000256" key="2">
    <source>
        <dbReference type="ARBA" id="ARBA00023125"/>
    </source>
</evidence>
<accession>A0A919JBB3</accession>
<gene>
    <name evidence="6" type="ORF">Afe05nite_85270</name>
</gene>
<dbReference type="InterPro" id="IPR036271">
    <property type="entry name" value="Tet_transcr_reg_TetR-rel_C_sf"/>
</dbReference>
<proteinExistence type="predicted"/>
<comment type="caution">
    <text evidence="6">The sequence shown here is derived from an EMBL/GenBank/DDBJ whole genome shotgun (WGS) entry which is preliminary data.</text>
</comment>
<sequence length="206" mass="22076">MTTPRSRALNKRGQGAHLRDEIVGAAAKLVDGGLPPAVTLRAVARAAGISAPAIYLHFPDVDSILLAVTQQAFAALERELGEPGDADPADRLRAVCAAYLSFAERQPHRYRVMFGGVWNAEQARRQAPALTDELAVLGMGAFDLIRGALADCVTAGRSASVDPFTDATALWVGLHGLAQLRVATPLFPWPPELQRPIIDRLALLRD</sequence>
<name>A0A919JBB3_9ACTN</name>
<dbReference type="Proteomes" id="UP000598174">
    <property type="component" value="Unassembled WGS sequence"/>
</dbReference>
<dbReference type="InterPro" id="IPR050109">
    <property type="entry name" value="HTH-type_TetR-like_transc_reg"/>
</dbReference>
<dbReference type="PROSITE" id="PS50977">
    <property type="entry name" value="HTH_TETR_2"/>
    <property type="match status" value="1"/>
</dbReference>
<feature type="DNA-binding region" description="H-T-H motif" evidence="4">
    <location>
        <begin position="39"/>
        <end position="58"/>
    </location>
</feature>
<evidence type="ECO:0000313" key="7">
    <source>
        <dbReference type="Proteomes" id="UP000598174"/>
    </source>
</evidence>
<evidence type="ECO:0000256" key="1">
    <source>
        <dbReference type="ARBA" id="ARBA00023015"/>
    </source>
</evidence>
<dbReference type="Pfam" id="PF00440">
    <property type="entry name" value="TetR_N"/>
    <property type="match status" value="1"/>
</dbReference>
<dbReference type="RefSeq" id="WP_203823007.1">
    <property type="nucleotide sequence ID" value="NZ_BAAABP010000010.1"/>
</dbReference>
<keyword evidence="1" id="KW-0805">Transcription regulation</keyword>
<keyword evidence="2 4" id="KW-0238">DNA-binding</keyword>
<protein>
    <submittedName>
        <fullName evidence="6">TetR family transcriptional regulator</fullName>
    </submittedName>
</protein>
<organism evidence="6 7">
    <name type="scientific">Paractinoplanes ferrugineus</name>
    <dbReference type="NCBI Taxonomy" id="113564"/>
    <lineage>
        <taxon>Bacteria</taxon>
        <taxon>Bacillati</taxon>
        <taxon>Actinomycetota</taxon>
        <taxon>Actinomycetes</taxon>
        <taxon>Micromonosporales</taxon>
        <taxon>Micromonosporaceae</taxon>
        <taxon>Paractinoplanes</taxon>
    </lineage>
</organism>
<dbReference type="SUPFAM" id="SSF46689">
    <property type="entry name" value="Homeodomain-like"/>
    <property type="match status" value="1"/>
</dbReference>
<reference evidence="6" key="1">
    <citation type="submission" date="2021-01" db="EMBL/GenBank/DDBJ databases">
        <title>Whole genome shotgun sequence of Actinoplanes ferrugineus NBRC 15555.</title>
        <authorList>
            <person name="Komaki H."/>
            <person name="Tamura T."/>
        </authorList>
    </citation>
    <scope>NUCLEOTIDE SEQUENCE</scope>
    <source>
        <strain evidence="6">NBRC 15555</strain>
    </source>
</reference>
<dbReference type="InterPro" id="IPR009057">
    <property type="entry name" value="Homeodomain-like_sf"/>
</dbReference>
<evidence type="ECO:0000256" key="4">
    <source>
        <dbReference type="PROSITE-ProRule" id="PRU00335"/>
    </source>
</evidence>
<keyword evidence="7" id="KW-1185">Reference proteome</keyword>
<dbReference type="InterPro" id="IPR001647">
    <property type="entry name" value="HTH_TetR"/>
</dbReference>
<keyword evidence="3" id="KW-0804">Transcription</keyword>
<dbReference type="Pfam" id="PF13305">
    <property type="entry name" value="TetR_C_33"/>
    <property type="match status" value="1"/>
</dbReference>
<dbReference type="InterPro" id="IPR025996">
    <property type="entry name" value="MT1864/Rv1816-like_C"/>
</dbReference>
<dbReference type="GO" id="GO:0000976">
    <property type="term" value="F:transcription cis-regulatory region binding"/>
    <property type="evidence" value="ECO:0007669"/>
    <property type="project" value="TreeGrafter"/>
</dbReference>
<feature type="domain" description="HTH tetR-type" evidence="5">
    <location>
        <begin position="16"/>
        <end position="76"/>
    </location>
</feature>